<dbReference type="Pfam" id="PF01712">
    <property type="entry name" value="dNK"/>
    <property type="match status" value="1"/>
</dbReference>
<reference evidence="3" key="1">
    <citation type="journal article" date="2020" name="Nature">
        <title>Giant virus diversity and host interactions through global metagenomics.</title>
        <authorList>
            <person name="Schulz F."/>
            <person name="Roux S."/>
            <person name="Paez-Espino D."/>
            <person name="Jungbluth S."/>
            <person name="Walsh D.A."/>
            <person name="Denef V.J."/>
            <person name="McMahon K.D."/>
            <person name="Konstantinidis K.T."/>
            <person name="Eloe-Fadrosh E.A."/>
            <person name="Kyrpides N.C."/>
            <person name="Woyke T."/>
        </authorList>
    </citation>
    <scope>NUCLEOTIDE SEQUENCE</scope>
    <source>
        <strain evidence="3">GVMAG-M-3300023184-89</strain>
    </source>
</reference>
<name>A0A6C0ILP3_9ZZZZ</name>
<dbReference type="Gene3D" id="3.40.50.300">
    <property type="entry name" value="P-loop containing nucleotide triphosphate hydrolases"/>
    <property type="match status" value="1"/>
</dbReference>
<dbReference type="GO" id="GO:0005737">
    <property type="term" value="C:cytoplasm"/>
    <property type="evidence" value="ECO:0007669"/>
    <property type="project" value="TreeGrafter"/>
</dbReference>
<dbReference type="SUPFAM" id="SSF52540">
    <property type="entry name" value="P-loop containing nucleoside triphosphate hydrolases"/>
    <property type="match status" value="1"/>
</dbReference>
<keyword evidence="1" id="KW-1133">Transmembrane helix</keyword>
<dbReference type="PANTHER" id="PTHR10513:SF35">
    <property type="entry name" value="DEOXYADENOSINE KINASE"/>
    <property type="match status" value="1"/>
</dbReference>
<dbReference type="InterPro" id="IPR050566">
    <property type="entry name" value="Deoxyribonucleoside_kinase"/>
</dbReference>
<dbReference type="InterPro" id="IPR027417">
    <property type="entry name" value="P-loop_NTPase"/>
</dbReference>
<organism evidence="3">
    <name type="scientific">viral metagenome</name>
    <dbReference type="NCBI Taxonomy" id="1070528"/>
    <lineage>
        <taxon>unclassified sequences</taxon>
        <taxon>metagenomes</taxon>
        <taxon>organismal metagenomes</taxon>
    </lineage>
</organism>
<accession>A0A6C0ILP3</accession>
<dbReference type="InterPro" id="IPR031314">
    <property type="entry name" value="DNK_dom"/>
</dbReference>
<evidence type="ECO:0000256" key="1">
    <source>
        <dbReference type="SAM" id="Phobius"/>
    </source>
</evidence>
<protein>
    <recommendedName>
        <fullName evidence="2">Deoxynucleoside kinase domain-containing protein</fullName>
    </recommendedName>
</protein>
<dbReference type="PANTHER" id="PTHR10513">
    <property type="entry name" value="DEOXYNUCLEOSIDE KINASE"/>
    <property type="match status" value="1"/>
</dbReference>
<evidence type="ECO:0000313" key="3">
    <source>
        <dbReference type="EMBL" id="QHT92807.1"/>
    </source>
</evidence>
<keyword evidence="1" id="KW-0812">Transmembrane</keyword>
<feature type="transmembrane region" description="Helical" evidence="1">
    <location>
        <begin position="44"/>
        <end position="63"/>
    </location>
</feature>
<dbReference type="GO" id="GO:0019136">
    <property type="term" value="F:deoxynucleoside kinase activity"/>
    <property type="evidence" value="ECO:0007669"/>
    <property type="project" value="TreeGrafter"/>
</dbReference>
<dbReference type="AlphaFoldDB" id="A0A6C0ILP3"/>
<dbReference type="EMBL" id="MN740194">
    <property type="protein sequence ID" value="QHT92807.1"/>
    <property type="molecule type" value="Genomic_DNA"/>
</dbReference>
<feature type="domain" description="Deoxynucleoside kinase" evidence="2">
    <location>
        <begin position="75"/>
        <end position="291"/>
    </location>
</feature>
<proteinExistence type="predicted"/>
<sequence>MSPVVYCGNMCHNTQYDYAIINDAIINDAIINDAIVYNTLLNNLYLIIPLFTILFTFSLATYVDKPKNKKKPIIISIEGNIGTGKSTLIEKIQDYFEHVSTNIKFGYIPEPVNIWNSVTDDDGVTILEKYYEDQHKYAFPFQMMAYISRLSIMREVLLQDYDVIIMERSMFTDCEVFAKMLYDDKKIETIEYNIYRKWFAEFIGDFPTISHIYIQAEPNVSAGRVVKRGRQGENIPLSYLEKCHEYHEQWLLEEDADIGCECETFLLLDGNKEMTDADYNEWLDQIEEFIHSKFPKDNIDCY</sequence>
<evidence type="ECO:0000259" key="2">
    <source>
        <dbReference type="Pfam" id="PF01712"/>
    </source>
</evidence>
<keyword evidence="1" id="KW-0472">Membrane</keyword>